<dbReference type="Gene3D" id="3.30.750.24">
    <property type="entry name" value="STAS domain"/>
    <property type="match status" value="1"/>
</dbReference>
<dbReference type="InterPro" id="IPR002645">
    <property type="entry name" value="STAS_dom"/>
</dbReference>
<name>A0ABW7PG40_9ACTN</name>
<accession>A0ABW7PG40</accession>
<evidence type="ECO:0000313" key="5">
    <source>
        <dbReference type="Proteomes" id="UP001610631"/>
    </source>
</evidence>
<comment type="caution">
    <text evidence="4">The sequence shown here is derived from an EMBL/GenBank/DDBJ whole genome shotgun (WGS) entry which is preliminary data.</text>
</comment>
<dbReference type="PANTHER" id="PTHR33495:SF2">
    <property type="entry name" value="ANTI-SIGMA FACTOR ANTAGONIST TM_1081-RELATED"/>
    <property type="match status" value="1"/>
</dbReference>
<keyword evidence="5" id="KW-1185">Reference proteome</keyword>
<comment type="similarity">
    <text evidence="1 2">Belongs to the anti-sigma-factor antagonist family.</text>
</comment>
<dbReference type="SUPFAM" id="SSF52091">
    <property type="entry name" value="SpoIIaa-like"/>
    <property type="match status" value="1"/>
</dbReference>
<protein>
    <recommendedName>
        <fullName evidence="2">Anti-sigma factor antagonist</fullName>
    </recommendedName>
</protein>
<dbReference type="CDD" id="cd07043">
    <property type="entry name" value="STAS_anti-anti-sigma_factors"/>
    <property type="match status" value="1"/>
</dbReference>
<dbReference type="Proteomes" id="UP001610631">
    <property type="component" value="Unassembled WGS sequence"/>
</dbReference>
<evidence type="ECO:0000313" key="4">
    <source>
        <dbReference type="EMBL" id="MFH7597367.1"/>
    </source>
</evidence>
<proteinExistence type="inferred from homology"/>
<dbReference type="EMBL" id="JBBDHD010000051">
    <property type="protein sequence ID" value="MFH7597367.1"/>
    <property type="molecule type" value="Genomic_DNA"/>
</dbReference>
<organism evidence="4 5">
    <name type="scientific">Streptomyces racemochromogenes</name>
    <dbReference type="NCBI Taxonomy" id="67353"/>
    <lineage>
        <taxon>Bacteria</taxon>
        <taxon>Bacillati</taxon>
        <taxon>Actinomycetota</taxon>
        <taxon>Actinomycetes</taxon>
        <taxon>Kitasatosporales</taxon>
        <taxon>Streptomycetaceae</taxon>
        <taxon>Streptomyces</taxon>
    </lineage>
</organism>
<dbReference type="Pfam" id="PF01740">
    <property type="entry name" value="STAS"/>
    <property type="match status" value="1"/>
</dbReference>
<evidence type="ECO:0000256" key="1">
    <source>
        <dbReference type="ARBA" id="ARBA00009013"/>
    </source>
</evidence>
<feature type="domain" description="STAS" evidence="3">
    <location>
        <begin position="4"/>
        <end position="104"/>
    </location>
</feature>
<dbReference type="InterPro" id="IPR003658">
    <property type="entry name" value="Anti-sigma_ant"/>
</dbReference>
<sequence length="104" mass="10987">MSNLDLDVSVQGDRTVVTVTGELDMDTGPHLAEAADAIDLPGRALALDLSAVTFVDSCGLHVLLALRRRATLAGATPALAHLPDQALRLLDLTGTRRLFTLTAR</sequence>
<dbReference type="InterPro" id="IPR036513">
    <property type="entry name" value="STAS_dom_sf"/>
</dbReference>
<dbReference type="PANTHER" id="PTHR33495">
    <property type="entry name" value="ANTI-SIGMA FACTOR ANTAGONIST TM_1081-RELATED-RELATED"/>
    <property type="match status" value="1"/>
</dbReference>
<dbReference type="PROSITE" id="PS50801">
    <property type="entry name" value="STAS"/>
    <property type="match status" value="1"/>
</dbReference>
<dbReference type="NCBIfam" id="TIGR00377">
    <property type="entry name" value="ant_ant_sig"/>
    <property type="match status" value="1"/>
</dbReference>
<gene>
    <name evidence="4" type="ORF">WDV06_20020</name>
</gene>
<evidence type="ECO:0000256" key="2">
    <source>
        <dbReference type="RuleBase" id="RU003749"/>
    </source>
</evidence>
<dbReference type="RefSeq" id="WP_395511146.1">
    <property type="nucleotide sequence ID" value="NZ_JBBDHD010000051.1"/>
</dbReference>
<reference evidence="4 5" key="1">
    <citation type="submission" date="2024-03" db="EMBL/GenBank/DDBJ databases">
        <title>Whole genome sequencing of Streptomyces racemochromogenes, to identify antimicrobial biosynthetic gene clusters.</title>
        <authorList>
            <person name="Suryawanshi P."/>
            <person name="Krishnaraj P.U."/>
            <person name="Arun Y.P."/>
            <person name="Suryawanshi M.P."/>
            <person name="Rakshit O."/>
        </authorList>
    </citation>
    <scope>NUCLEOTIDE SEQUENCE [LARGE SCALE GENOMIC DNA]</scope>
    <source>
        <strain evidence="4 5">AUDT626</strain>
    </source>
</reference>
<evidence type="ECO:0000259" key="3">
    <source>
        <dbReference type="PROSITE" id="PS50801"/>
    </source>
</evidence>